<evidence type="ECO:0000256" key="1">
    <source>
        <dbReference type="SAM" id="Phobius"/>
    </source>
</evidence>
<proteinExistence type="predicted"/>
<sequence>MLKNFKKYVLSIFTFTFFLSQIVNVNANYLRNISQQENSTISVIEKENNKAINMATLYASDFIYGVGNETTSEGKIEKVVDALTIGTGIMFAGYAINLIGMIIGWIKDIVLMFK</sequence>
<dbReference type="EMBL" id="UFTF01000001">
    <property type="protein sequence ID" value="SUV44584.1"/>
    <property type="molecule type" value="Genomic_DNA"/>
</dbReference>
<dbReference type="OrthoDB" id="7923606at2"/>
<reference evidence="2 3" key="1">
    <citation type="submission" date="2018-06" db="EMBL/GenBank/DDBJ databases">
        <authorList>
            <consortium name="Pathogen Informatics"/>
            <person name="Doyle S."/>
        </authorList>
    </citation>
    <scope>NUCLEOTIDE SEQUENCE [LARGE SCALE GENOMIC DNA]</scope>
    <source>
        <strain evidence="2 3">NCTC12862</strain>
    </source>
</reference>
<dbReference type="AlphaFoldDB" id="A0A380ZDZ0"/>
<feature type="transmembrane region" description="Helical" evidence="1">
    <location>
        <begin position="82"/>
        <end position="106"/>
    </location>
</feature>
<keyword evidence="1" id="KW-1133">Transmembrane helix</keyword>
<evidence type="ECO:0000313" key="2">
    <source>
        <dbReference type="EMBL" id="SUV44584.1"/>
    </source>
</evidence>
<evidence type="ECO:0000313" key="3">
    <source>
        <dbReference type="Proteomes" id="UP000254950"/>
    </source>
</evidence>
<keyword evidence="1" id="KW-0812">Transmembrane</keyword>
<name>A0A380ZDZ0_BARDO</name>
<keyword evidence="1" id="KW-0472">Membrane</keyword>
<dbReference type="RefSeq" id="WP_004855041.1">
    <property type="nucleotide sequence ID" value="NZ_CACVBH010000002.1"/>
</dbReference>
<accession>A0A380ZDZ0</accession>
<gene>
    <name evidence="2" type="ORF">NCTC12862_00333</name>
</gene>
<dbReference type="Proteomes" id="UP000254950">
    <property type="component" value="Unassembled WGS sequence"/>
</dbReference>
<protein>
    <submittedName>
        <fullName evidence="2">Uncharacterized protein</fullName>
    </submittedName>
</protein>
<organism evidence="2 3">
    <name type="scientific">Bartonella doshiae</name>
    <dbReference type="NCBI Taxonomy" id="33044"/>
    <lineage>
        <taxon>Bacteria</taxon>
        <taxon>Pseudomonadati</taxon>
        <taxon>Pseudomonadota</taxon>
        <taxon>Alphaproteobacteria</taxon>
        <taxon>Hyphomicrobiales</taxon>
        <taxon>Bartonellaceae</taxon>
        <taxon>Bartonella</taxon>
    </lineage>
</organism>